<comment type="caution">
    <text evidence="7">The sequence shown here is derived from an EMBL/GenBank/DDBJ whole genome shotgun (WGS) entry which is preliminary data.</text>
</comment>
<dbReference type="Pfam" id="PF14541">
    <property type="entry name" value="TAXi_C"/>
    <property type="match status" value="1"/>
</dbReference>
<evidence type="ECO:0000256" key="5">
    <source>
        <dbReference type="SAM" id="SignalP"/>
    </source>
</evidence>
<comment type="similarity">
    <text evidence="2">Belongs to the peptidase A1 family.</text>
</comment>
<evidence type="ECO:0000256" key="4">
    <source>
        <dbReference type="ARBA" id="ARBA00022729"/>
    </source>
</evidence>
<dbReference type="GO" id="GO:0004190">
    <property type="term" value="F:aspartic-type endopeptidase activity"/>
    <property type="evidence" value="ECO:0007669"/>
    <property type="project" value="InterPro"/>
</dbReference>
<dbReference type="GO" id="GO:0005576">
    <property type="term" value="C:extracellular region"/>
    <property type="evidence" value="ECO:0007669"/>
    <property type="project" value="UniProtKB-SubCell"/>
</dbReference>
<dbReference type="PROSITE" id="PS51767">
    <property type="entry name" value="PEPTIDASE_A1"/>
    <property type="match status" value="1"/>
</dbReference>
<dbReference type="InterPro" id="IPR032799">
    <property type="entry name" value="TAXi_C"/>
</dbReference>
<dbReference type="InterPro" id="IPR033121">
    <property type="entry name" value="PEPTIDASE_A1"/>
</dbReference>
<keyword evidence="3" id="KW-0964">Secreted</keyword>
<reference evidence="8" key="1">
    <citation type="submission" date="2013-09" db="EMBL/GenBank/DDBJ databases">
        <title>Corchorus olitorius genome sequencing.</title>
        <authorList>
            <person name="Alam M."/>
            <person name="Haque M.S."/>
            <person name="Islam M.S."/>
            <person name="Emdad E.M."/>
            <person name="Islam M.M."/>
            <person name="Ahmed B."/>
            <person name="Halim A."/>
            <person name="Hossen Q.M.M."/>
            <person name="Hossain M.Z."/>
            <person name="Ahmed R."/>
            <person name="Khan M.M."/>
            <person name="Islam R."/>
            <person name="Rashid M.M."/>
            <person name="Khan S.A."/>
            <person name="Rahman M.S."/>
            <person name="Alam M."/>
            <person name="Yahiya A.S."/>
            <person name="Khan M.S."/>
            <person name="Azam M.S."/>
            <person name="Haque T."/>
            <person name="Lashkar M.Z.H."/>
            <person name="Akhand A.I."/>
            <person name="Morshed G."/>
            <person name="Roy S."/>
            <person name="Uddin K.S."/>
            <person name="Rabeya T."/>
            <person name="Hossain A.S."/>
            <person name="Chowdhury A."/>
            <person name="Snigdha A.R."/>
            <person name="Mortoza M.S."/>
            <person name="Matin S.A."/>
            <person name="Hoque S.M.E."/>
            <person name="Islam M.K."/>
            <person name="Roy D.K."/>
            <person name="Haider R."/>
            <person name="Moosa M.M."/>
            <person name="Elias S.M."/>
            <person name="Hasan A.M."/>
            <person name="Jahan S."/>
            <person name="Shafiuddin M."/>
            <person name="Mahmood N."/>
            <person name="Shommy N.S."/>
        </authorList>
    </citation>
    <scope>NUCLEOTIDE SEQUENCE [LARGE SCALE GENOMIC DNA]</scope>
    <source>
        <strain evidence="8">cv. O-4</strain>
    </source>
</reference>
<evidence type="ECO:0000259" key="6">
    <source>
        <dbReference type="PROSITE" id="PS51767"/>
    </source>
</evidence>
<dbReference type="Pfam" id="PF14543">
    <property type="entry name" value="TAXi_N"/>
    <property type="match status" value="1"/>
</dbReference>
<dbReference type="PANTHER" id="PTHR47965:SF68">
    <property type="entry name" value="BASIC 7S GLOBULIN-LIKE"/>
    <property type="match status" value="1"/>
</dbReference>
<dbReference type="OrthoDB" id="1882431at2759"/>
<protein>
    <submittedName>
        <fullName evidence="7">Peptidase A1</fullName>
    </submittedName>
</protein>
<dbReference type="SUPFAM" id="SSF50630">
    <property type="entry name" value="Acid proteases"/>
    <property type="match status" value="1"/>
</dbReference>
<dbReference type="Proteomes" id="UP000187203">
    <property type="component" value="Unassembled WGS sequence"/>
</dbReference>
<feature type="signal peptide" evidence="5">
    <location>
        <begin position="1"/>
        <end position="23"/>
    </location>
</feature>
<organism evidence="7 8">
    <name type="scientific">Corchorus olitorius</name>
    <dbReference type="NCBI Taxonomy" id="93759"/>
    <lineage>
        <taxon>Eukaryota</taxon>
        <taxon>Viridiplantae</taxon>
        <taxon>Streptophyta</taxon>
        <taxon>Embryophyta</taxon>
        <taxon>Tracheophyta</taxon>
        <taxon>Spermatophyta</taxon>
        <taxon>Magnoliopsida</taxon>
        <taxon>eudicotyledons</taxon>
        <taxon>Gunneridae</taxon>
        <taxon>Pentapetalae</taxon>
        <taxon>rosids</taxon>
        <taxon>malvids</taxon>
        <taxon>Malvales</taxon>
        <taxon>Malvaceae</taxon>
        <taxon>Grewioideae</taxon>
        <taxon>Apeibeae</taxon>
        <taxon>Corchorus</taxon>
    </lineage>
</organism>
<evidence type="ECO:0000256" key="1">
    <source>
        <dbReference type="ARBA" id="ARBA00004239"/>
    </source>
</evidence>
<evidence type="ECO:0000313" key="8">
    <source>
        <dbReference type="Proteomes" id="UP000187203"/>
    </source>
</evidence>
<dbReference type="EMBL" id="AWUE01017724">
    <property type="protein sequence ID" value="OMO85359.1"/>
    <property type="molecule type" value="Genomic_DNA"/>
</dbReference>
<dbReference type="AlphaFoldDB" id="A0A1R3IRZ1"/>
<dbReference type="FunFam" id="2.40.70.10:FF:000041">
    <property type="entry name" value="Basic 7S globulin"/>
    <property type="match status" value="1"/>
</dbReference>
<dbReference type="STRING" id="93759.A0A1R3IRZ1"/>
<evidence type="ECO:0000256" key="2">
    <source>
        <dbReference type="ARBA" id="ARBA00007447"/>
    </source>
</evidence>
<dbReference type="InterPro" id="IPR001461">
    <property type="entry name" value="Aspartic_peptidase_A1"/>
</dbReference>
<feature type="domain" description="Peptidase A1" evidence="6">
    <location>
        <begin position="46"/>
        <end position="416"/>
    </location>
</feature>
<proteinExistence type="inferred from homology"/>
<name>A0A1R3IRZ1_9ROSI</name>
<gene>
    <name evidence="7" type="ORF">COLO4_21659</name>
</gene>
<dbReference type="InterPro" id="IPR021109">
    <property type="entry name" value="Peptidase_aspartic_dom_sf"/>
</dbReference>
<keyword evidence="4 5" id="KW-0732">Signal</keyword>
<dbReference type="PANTHER" id="PTHR47965">
    <property type="entry name" value="ASPARTYL PROTEASE-RELATED"/>
    <property type="match status" value="1"/>
</dbReference>
<dbReference type="InterPro" id="IPR032861">
    <property type="entry name" value="TAXi_N"/>
</dbReference>
<dbReference type="GO" id="GO:0006508">
    <property type="term" value="P:proteolysis"/>
    <property type="evidence" value="ECO:0007669"/>
    <property type="project" value="InterPro"/>
</dbReference>
<comment type="subcellular location">
    <subcellularLocation>
        <location evidence="1">Secreted</location>
        <location evidence="1">Extracellular space</location>
    </subcellularLocation>
</comment>
<evidence type="ECO:0000256" key="3">
    <source>
        <dbReference type="ARBA" id="ARBA00022525"/>
    </source>
</evidence>
<keyword evidence="8" id="KW-1185">Reference proteome</keyword>
<evidence type="ECO:0000313" key="7">
    <source>
        <dbReference type="EMBL" id="OMO85359.1"/>
    </source>
</evidence>
<sequence length="432" mass="45898">MASSSSIYFLFSIAILFILGSNAATTTSKPSAFLLPIYKDKATLQYYTNIKMGNNPGMEMNVVIDLGGLFLWFSCDGTYDSQSYHPVSCDDSAKCEAAKTMGCISCLGPVTRPGCTNNTCSLSPFNPFNKSLSGGGLSEDQLVVSSTDGLKTIIPSFPFACVSPFTGYLDGFAAGTKGMLGLSRSLIALPTQLSLKFKIPPKFSLCLPSSTPNSGLGNIFIGGGPYSSKSVTIVTPLVINPVSTAPAFFVGDASEEYFINVKSINVDAKTVSLNTSLLTIDGNGFGGTKFSTIEPYTILHTSIYKAVLQEFANKAASMKMTRVASVAPFGLCFSSKTIRTSGTGPAVPAIDLVLESSRAPWRIYGHNSMVQVNKNVMCLGFVDGGSKPRTSIVIGGHQMEDNILEFDLASSRLGFSSSLLLKNTSCSHFRAF</sequence>
<dbReference type="Gene3D" id="2.40.70.10">
    <property type="entry name" value="Acid Proteases"/>
    <property type="match status" value="2"/>
</dbReference>
<accession>A0A1R3IRZ1</accession>
<feature type="chain" id="PRO_5013385881" evidence="5">
    <location>
        <begin position="24"/>
        <end position="432"/>
    </location>
</feature>